<feature type="region of interest" description="Disordered" evidence="2">
    <location>
        <begin position="66"/>
        <end position="87"/>
    </location>
</feature>
<dbReference type="Proteomes" id="UP000533953">
    <property type="component" value="Unassembled WGS sequence"/>
</dbReference>
<organism evidence="3 4">
    <name type="scientific">Listeria booriae</name>
    <dbReference type="NCBI Taxonomy" id="1552123"/>
    <lineage>
        <taxon>Bacteria</taxon>
        <taxon>Bacillati</taxon>
        <taxon>Bacillota</taxon>
        <taxon>Bacilli</taxon>
        <taxon>Bacillales</taxon>
        <taxon>Listeriaceae</taxon>
        <taxon>Listeria</taxon>
    </lineage>
</organism>
<keyword evidence="1" id="KW-0175">Coiled coil</keyword>
<comment type="caution">
    <text evidence="3">The sequence shown here is derived from an EMBL/GenBank/DDBJ whole genome shotgun (WGS) entry which is preliminary data.</text>
</comment>
<dbReference type="RefSeq" id="WP_185417894.1">
    <property type="nucleotide sequence ID" value="NZ_JAARWF010000009.1"/>
</dbReference>
<reference evidence="3 4" key="1">
    <citation type="submission" date="2020-03" db="EMBL/GenBank/DDBJ databases">
        <title>Soil Listeria distribution.</title>
        <authorList>
            <person name="Liao J."/>
            <person name="Wiedmann M."/>
        </authorList>
    </citation>
    <scope>NUCLEOTIDE SEQUENCE [LARGE SCALE GENOMIC DNA]</scope>
    <source>
        <strain evidence="3 4">FSL L7-1547</strain>
    </source>
</reference>
<proteinExistence type="predicted"/>
<feature type="compositionally biased region" description="Basic and acidic residues" evidence="2">
    <location>
        <begin position="71"/>
        <end position="87"/>
    </location>
</feature>
<protein>
    <submittedName>
        <fullName evidence="3">Uncharacterized protein</fullName>
    </submittedName>
</protein>
<gene>
    <name evidence="3" type="ORF">HCI99_12905</name>
</gene>
<evidence type="ECO:0000313" key="4">
    <source>
        <dbReference type="Proteomes" id="UP000533953"/>
    </source>
</evidence>
<evidence type="ECO:0000256" key="1">
    <source>
        <dbReference type="SAM" id="Coils"/>
    </source>
</evidence>
<feature type="coiled-coil region" evidence="1">
    <location>
        <begin position="3"/>
        <end position="33"/>
    </location>
</feature>
<accession>A0A7X0XEY4</accession>
<dbReference type="EMBL" id="JAASTX010000018">
    <property type="protein sequence ID" value="MBC1492718.1"/>
    <property type="molecule type" value="Genomic_DNA"/>
</dbReference>
<dbReference type="AlphaFoldDB" id="A0A7X0XEY4"/>
<evidence type="ECO:0000313" key="3">
    <source>
        <dbReference type="EMBL" id="MBC1492718.1"/>
    </source>
</evidence>
<sequence length="87" mass="10112">MSKTKMETKLEQLQKLQEQIENEKKRLQLDLGKQLLKKLDLSVNEMTSEKISSLVDEIETALELFRSPTSLEEKNSSTHETDESMEE</sequence>
<evidence type="ECO:0000256" key="2">
    <source>
        <dbReference type="SAM" id="MobiDB-lite"/>
    </source>
</evidence>
<name>A0A7X0XEY4_9LIST</name>